<feature type="transmembrane region" description="Helical" evidence="6">
    <location>
        <begin position="55"/>
        <end position="73"/>
    </location>
</feature>
<feature type="domain" description="ABC-2 type transporter transmembrane" evidence="7">
    <location>
        <begin position="52"/>
        <end position="193"/>
    </location>
</feature>
<dbReference type="InterPro" id="IPR019860">
    <property type="entry name" value="Motility-assoc_ABC_perm_GldF"/>
</dbReference>
<keyword evidence="3 6" id="KW-0812">Transmembrane</keyword>
<keyword evidence="5 6" id="KW-0472">Membrane</keyword>
<dbReference type="GO" id="GO:0005886">
    <property type="term" value="C:plasma membrane"/>
    <property type="evidence" value="ECO:0007669"/>
    <property type="project" value="UniProtKB-SubCell"/>
</dbReference>
<evidence type="ECO:0000256" key="5">
    <source>
        <dbReference type="ARBA" id="ARBA00023136"/>
    </source>
</evidence>
<evidence type="ECO:0000256" key="3">
    <source>
        <dbReference type="ARBA" id="ARBA00022692"/>
    </source>
</evidence>
<dbReference type="Proteomes" id="UP001310022">
    <property type="component" value="Unassembled WGS sequence"/>
</dbReference>
<reference evidence="8 9" key="1">
    <citation type="submission" date="2021-12" db="EMBL/GenBank/DDBJ databases">
        <title>Genome sequencing of bacteria with rrn-lacking chromosome and rrn-plasmid.</title>
        <authorList>
            <person name="Anda M."/>
            <person name="Iwasaki W."/>
        </authorList>
    </citation>
    <scope>NUCLEOTIDE SEQUENCE [LARGE SCALE GENOMIC DNA]</scope>
    <source>
        <strain evidence="8 9">NBRC 15940</strain>
    </source>
</reference>
<dbReference type="NCBIfam" id="TIGR03518">
    <property type="entry name" value="ABC_perm_GldF"/>
    <property type="match status" value="1"/>
</dbReference>
<evidence type="ECO:0000256" key="4">
    <source>
        <dbReference type="ARBA" id="ARBA00022989"/>
    </source>
</evidence>
<gene>
    <name evidence="8" type="primary">gldF</name>
    <name evidence="8" type="ORF">PEDI_10990</name>
</gene>
<name>A0AAN4VW69_9BACT</name>
<accession>A0AAN4VW69</accession>
<dbReference type="Pfam" id="PF12698">
    <property type="entry name" value="ABC2_membrane_3"/>
    <property type="match status" value="1"/>
</dbReference>
<evidence type="ECO:0000313" key="8">
    <source>
        <dbReference type="EMBL" id="GJM60547.1"/>
    </source>
</evidence>
<feature type="transmembrane region" description="Helical" evidence="6">
    <location>
        <begin position="133"/>
        <end position="157"/>
    </location>
</feature>
<dbReference type="InterPro" id="IPR013525">
    <property type="entry name" value="ABC2_TM"/>
</dbReference>
<evidence type="ECO:0000259" key="7">
    <source>
        <dbReference type="Pfam" id="PF12698"/>
    </source>
</evidence>
<evidence type="ECO:0000256" key="2">
    <source>
        <dbReference type="ARBA" id="ARBA00022475"/>
    </source>
</evidence>
<evidence type="ECO:0000256" key="6">
    <source>
        <dbReference type="SAM" id="Phobius"/>
    </source>
</evidence>
<dbReference type="EMBL" id="BQKE01000001">
    <property type="protein sequence ID" value="GJM60547.1"/>
    <property type="molecule type" value="Genomic_DNA"/>
</dbReference>
<dbReference type="PANTHER" id="PTHR30294">
    <property type="entry name" value="MEMBRANE COMPONENT OF ABC TRANSPORTER YHHJ-RELATED"/>
    <property type="match status" value="1"/>
</dbReference>
<keyword evidence="2" id="KW-1003">Cell membrane</keyword>
<dbReference type="PANTHER" id="PTHR30294:SF29">
    <property type="entry name" value="MULTIDRUG ABC TRANSPORTER PERMEASE YBHS-RELATED"/>
    <property type="match status" value="1"/>
</dbReference>
<keyword evidence="9" id="KW-1185">Reference proteome</keyword>
<evidence type="ECO:0000313" key="9">
    <source>
        <dbReference type="Proteomes" id="UP001310022"/>
    </source>
</evidence>
<protein>
    <submittedName>
        <fullName evidence="8">Gliding motility-associated ABC transporter permease subunit GldF</fullName>
    </submittedName>
</protein>
<dbReference type="InterPro" id="IPR051449">
    <property type="entry name" value="ABC-2_transporter_component"/>
</dbReference>
<feature type="transmembrane region" description="Helical" evidence="6">
    <location>
        <begin position="164"/>
        <end position="181"/>
    </location>
</feature>
<dbReference type="RefSeq" id="WP_338236269.1">
    <property type="nucleotide sequence ID" value="NZ_BQKE01000001.1"/>
</dbReference>
<feature type="transmembrane region" description="Helical" evidence="6">
    <location>
        <begin position="219"/>
        <end position="237"/>
    </location>
</feature>
<dbReference type="GO" id="GO:0140359">
    <property type="term" value="F:ABC-type transporter activity"/>
    <property type="evidence" value="ECO:0007669"/>
    <property type="project" value="InterPro"/>
</dbReference>
<feature type="transmembrane region" description="Helical" evidence="6">
    <location>
        <begin position="94"/>
        <end position="121"/>
    </location>
</feature>
<comment type="subcellular location">
    <subcellularLocation>
        <location evidence="1">Cell membrane</location>
        <topology evidence="1">Multi-pass membrane protein</topology>
    </subcellularLocation>
</comment>
<dbReference type="AlphaFoldDB" id="A0AAN4VW69"/>
<organism evidence="8 9">
    <name type="scientific">Persicobacter diffluens</name>
    <dbReference type="NCBI Taxonomy" id="981"/>
    <lineage>
        <taxon>Bacteria</taxon>
        <taxon>Pseudomonadati</taxon>
        <taxon>Bacteroidota</taxon>
        <taxon>Cytophagia</taxon>
        <taxon>Cytophagales</taxon>
        <taxon>Persicobacteraceae</taxon>
        <taxon>Persicobacter</taxon>
    </lineage>
</organism>
<comment type="caution">
    <text evidence="8">The sequence shown here is derived from an EMBL/GenBank/DDBJ whole genome shotgun (WGS) entry which is preliminary data.</text>
</comment>
<keyword evidence="4 6" id="KW-1133">Transmembrane helix</keyword>
<evidence type="ECO:0000256" key="1">
    <source>
        <dbReference type="ARBA" id="ARBA00004651"/>
    </source>
</evidence>
<proteinExistence type="predicted"/>
<feature type="transmembrane region" description="Helical" evidence="6">
    <location>
        <begin position="12"/>
        <end position="35"/>
    </location>
</feature>
<sequence length="242" mass="26946">MLHIFSKEVKNFLNSLIAYVVMGVFLIVTGLIVWVFPETNVIDYGYAELSSLFNLGPYVLMFLIPAICMRTFAEEKKTGTLELLLTKPISDIQIIVGKFLAAWFLVIISLIPTLIYCFSLIQLASPVGNIDSAAIVGSYFGLILLSGIFTAIGILASSLSENQIIAFITAIFLCFMMYSGFDSISNINIWSDYSPLINQLGILSHYESMSKGLIDSRDLFYFGSVMVVALQFTRMSISSRKW</sequence>